<dbReference type="InterPro" id="IPR035926">
    <property type="entry name" value="NusB-like_sf"/>
</dbReference>
<evidence type="ECO:0000259" key="7">
    <source>
        <dbReference type="PROSITE" id="PS51686"/>
    </source>
</evidence>
<dbReference type="Pfam" id="PF01189">
    <property type="entry name" value="Methyltr_RsmB-F"/>
    <property type="match status" value="1"/>
</dbReference>
<feature type="binding site" evidence="5">
    <location>
        <begin position="338"/>
        <end position="344"/>
    </location>
    <ligand>
        <name>S-adenosyl-L-methionine</name>
        <dbReference type="ChEBI" id="CHEBI:59789"/>
    </ligand>
</feature>
<feature type="active site" description="Nucleophile" evidence="5">
    <location>
        <position position="467"/>
    </location>
</feature>
<protein>
    <submittedName>
        <fullName evidence="8">Transcription antitermination factor NusB</fullName>
    </submittedName>
</protein>
<dbReference type="Pfam" id="PF01029">
    <property type="entry name" value="NusB"/>
    <property type="match status" value="1"/>
</dbReference>
<comment type="caution">
    <text evidence="8">The sequence shown here is derived from an EMBL/GenBank/DDBJ whole genome shotgun (WGS) entry which is preliminary data.</text>
</comment>
<keyword evidence="1 5" id="KW-0489">Methyltransferase</keyword>
<dbReference type="PANTHER" id="PTHR22807:SF53">
    <property type="entry name" value="RIBOSOMAL RNA SMALL SUBUNIT METHYLTRANSFERASE B-RELATED"/>
    <property type="match status" value="1"/>
</dbReference>
<feature type="region of interest" description="Disordered" evidence="6">
    <location>
        <begin position="1"/>
        <end position="73"/>
    </location>
</feature>
<dbReference type="InterPro" id="IPR023267">
    <property type="entry name" value="RCMT"/>
</dbReference>
<dbReference type="RefSeq" id="WP_344189131.1">
    <property type="nucleotide sequence ID" value="NZ_BAAARN010000001.1"/>
</dbReference>
<feature type="compositionally biased region" description="Basic and acidic residues" evidence="6">
    <location>
        <begin position="1"/>
        <end position="35"/>
    </location>
</feature>
<dbReference type="EMBL" id="BAAARN010000001">
    <property type="protein sequence ID" value="GAA2730057.1"/>
    <property type="molecule type" value="Genomic_DNA"/>
</dbReference>
<evidence type="ECO:0000313" key="9">
    <source>
        <dbReference type="Proteomes" id="UP001501326"/>
    </source>
</evidence>
<feature type="binding site" evidence="5">
    <location>
        <position position="414"/>
    </location>
    <ligand>
        <name>S-adenosyl-L-methionine</name>
        <dbReference type="ChEBI" id="CHEBI:59789"/>
    </ligand>
</feature>
<sequence>MSESDGGGRRDDNRSGRPDDNRRGGPGGRDGERRAAGPRRNAQGRQRPERAHGGRERSAQKPSERGRTSDPQRLAAYTVMRAVADGAYANLELPKVLRDKDIRGRDAAFTTELVYGAVRMHGLYDPIISVAAARPIAKIDENVVDTLRLGAHQLLGMRVPTHAAVDETVALARKVNGAGAAGFVNAVMRRISERDLDAWLAEVVPTNGDLTARLAVEHSHPEWVVKALRAALLGHGAATAETIDDDLSSLVASDNDPAKVSLVARPGLSSVSELVDDGAEASWLSPVGAILPGGDPGAIRAVREGRAAVQDEGSQLLALALAAVPVEAEAPEQWLDLCAGPGGKAGLLAALALQAGADLTANEVTEHRTELVRQTLRPALLQAGAHGRTIDVRTGDGRFYGEDEPGRYHRVLVDAPCTGLGALRRRPEARWRRTPADLADLGALQRELLASAIDATAPGGVIAYATCSPHLAETQFVVRDVTRKRDDVELLDAREYLRDASGEVVDVPGGGKTVQLWPHLHGTDGMFLALLRKTR</sequence>
<proteinExistence type="inferred from homology"/>
<feature type="binding site" evidence="5">
    <location>
        <position position="363"/>
    </location>
    <ligand>
        <name>S-adenosyl-L-methionine</name>
        <dbReference type="ChEBI" id="CHEBI:59789"/>
    </ligand>
</feature>
<dbReference type="InterPro" id="IPR049560">
    <property type="entry name" value="MeTrfase_RsmB-F_NOP2_cat"/>
</dbReference>
<dbReference type="InterPro" id="IPR001678">
    <property type="entry name" value="MeTrfase_RsmB-F_NOP2_dom"/>
</dbReference>
<evidence type="ECO:0000256" key="5">
    <source>
        <dbReference type="PROSITE-ProRule" id="PRU01023"/>
    </source>
</evidence>
<keyword evidence="2 5" id="KW-0808">Transferase</keyword>
<dbReference type="InterPro" id="IPR029063">
    <property type="entry name" value="SAM-dependent_MTases_sf"/>
</dbReference>
<gene>
    <name evidence="8" type="ORF">GCM10009867_00600</name>
</gene>
<evidence type="ECO:0000313" key="8">
    <source>
        <dbReference type="EMBL" id="GAA2730057.1"/>
    </source>
</evidence>
<dbReference type="SUPFAM" id="SSF48013">
    <property type="entry name" value="NusB-like"/>
    <property type="match status" value="1"/>
</dbReference>
<dbReference type="PROSITE" id="PS51686">
    <property type="entry name" value="SAM_MT_RSMB_NOP"/>
    <property type="match status" value="1"/>
</dbReference>
<feature type="binding site" evidence="5">
    <location>
        <position position="396"/>
    </location>
    <ligand>
        <name>S-adenosyl-L-methionine</name>
        <dbReference type="ChEBI" id="CHEBI:59789"/>
    </ligand>
</feature>
<evidence type="ECO:0000256" key="2">
    <source>
        <dbReference type="ARBA" id="ARBA00022679"/>
    </source>
</evidence>
<dbReference type="PANTHER" id="PTHR22807">
    <property type="entry name" value="NOP2 YEAST -RELATED NOL1/NOP2/FMU SUN DOMAIN-CONTAINING"/>
    <property type="match status" value="1"/>
</dbReference>
<reference evidence="8 9" key="1">
    <citation type="journal article" date="2019" name="Int. J. Syst. Evol. Microbiol.">
        <title>The Global Catalogue of Microorganisms (GCM) 10K type strain sequencing project: providing services to taxonomists for standard genome sequencing and annotation.</title>
        <authorList>
            <consortium name="The Broad Institute Genomics Platform"/>
            <consortium name="The Broad Institute Genome Sequencing Center for Infectious Disease"/>
            <person name="Wu L."/>
            <person name="Ma J."/>
        </authorList>
    </citation>
    <scope>NUCLEOTIDE SEQUENCE [LARGE SCALE GENOMIC DNA]</scope>
    <source>
        <strain evidence="8 9">JCM 16378</strain>
    </source>
</reference>
<dbReference type="Gene3D" id="3.40.50.150">
    <property type="entry name" value="Vaccinia Virus protein VP39"/>
    <property type="match status" value="1"/>
</dbReference>
<evidence type="ECO:0000256" key="1">
    <source>
        <dbReference type="ARBA" id="ARBA00022603"/>
    </source>
</evidence>
<keyword evidence="9" id="KW-1185">Reference proteome</keyword>
<dbReference type="PRINTS" id="PR02008">
    <property type="entry name" value="RCMTFAMILY"/>
</dbReference>
<dbReference type="Gene3D" id="1.10.940.10">
    <property type="entry name" value="NusB-like"/>
    <property type="match status" value="1"/>
</dbReference>
<dbReference type="InterPro" id="IPR006027">
    <property type="entry name" value="NusB_RsmB_TIM44"/>
</dbReference>
<comment type="similarity">
    <text evidence="5">Belongs to the class I-like SAM-binding methyltransferase superfamily. RsmB/NOP family.</text>
</comment>
<accession>A0ABN3UC45</accession>
<dbReference type="SUPFAM" id="SSF53335">
    <property type="entry name" value="S-adenosyl-L-methionine-dependent methyltransferases"/>
    <property type="match status" value="1"/>
</dbReference>
<feature type="domain" description="SAM-dependent MTase RsmB/NOP-type" evidence="7">
    <location>
        <begin position="233"/>
        <end position="534"/>
    </location>
</feature>
<feature type="compositionally biased region" description="Basic and acidic residues" evidence="6">
    <location>
        <begin position="46"/>
        <end position="70"/>
    </location>
</feature>
<dbReference type="Proteomes" id="UP001501326">
    <property type="component" value="Unassembled WGS sequence"/>
</dbReference>
<keyword evidence="3 5" id="KW-0949">S-adenosyl-L-methionine</keyword>
<organism evidence="8 9">
    <name type="scientific">Pedococcus aerophilus</name>
    <dbReference type="NCBI Taxonomy" id="436356"/>
    <lineage>
        <taxon>Bacteria</taxon>
        <taxon>Bacillati</taxon>
        <taxon>Actinomycetota</taxon>
        <taxon>Actinomycetes</taxon>
        <taxon>Micrococcales</taxon>
        <taxon>Intrasporangiaceae</taxon>
        <taxon>Pedococcus</taxon>
    </lineage>
</organism>
<evidence type="ECO:0000256" key="4">
    <source>
        <dbReference type="ARBA" id="ARBA00022884"/>
    </source>
</evidence>
<evidence type="ECO:0000256" key="3">
    <source>
        <dbReference type="ARBA" id="ARBA00022691"/>
    </source>
</evidence>
<evidence type="ECO:0000256" key="6">
    <source>
        <dbReference type="SAM" id="MobiDB-lite"/>
    </source>
</evidence>
<keyword evidence="4 5" id="KW-0694">RNA-binding</keyword>
<name>A0ABN3UC45_9MICO</name>